<evidence type="ECO:0000256" key="4">
    <source>
        <dbReference type="PROSITE-ProRule" id="PRU00433"/>
    </source>
</evidence>
<evidence type="ECO:0000313" key="6">
    <source>
        <dbReference type="EMBL" id="NEX18947.1"/>
    </source>
</evidence>
<dbReference type="GO" id="GO:0020037">
    <property type="term" value="F:heme binding"/>
    <property type="evidence" value="ECO:0007669"/>
    <property type="project" value="InterPro"/>
</dbReference>
<dbReference type="Proteomes" id="UP000471640">
    <property type="component" value="Unassembled WGS sequence"/>
</dbReference>
<protein>
    <submittedName>
        <fullName evidence="6">Cytochrome c</fullName>
    </submittedName>
</protein>
<reference evidence="7" key="1">
    <citation type="journal article" date="2020" name="Microbiol. Resour. Announc.">
        <title>Draft Genome Sequences of Thiorhodococcus mannitoliphagus and Thiorhodococcus minor, Purple Sulfur Photosynthetic Bacteria in the Gammaproteobacterial Family Chromatiaceae.</title>
        <authorList>
            <person name="Aviles F.A."/>
            <person name="Meyer T.E."/>
            <person name="Kyndt J.A."/>
        </authorList>
    </citation>
    <scope>NUCLEOTIDE SEQUENCE [LARGE SCALE GENOMIC DNA]</scope>
    <source>
        <strain evidence="7">DSM 18266</strain>
    </source>
</reference>
<dbReference type="GO" id="GO:0046872">
    <property type="term" value="F:metal ion binding"/>
    <property type="evidence" value="ECO:0007669"/>
    <property type="project" value="UniProtKB-KW"/>
</dbReference>
<evidence type="ECO:0000256" key="3">
    <source>
        <dbReference type="ARBA" id="ARBA00023004"/>
    </source>
</evidence>
<dbReference type="GO" id="GO:0009055">
    <property type="term" value="F:electron transfer activity"/>
    <property type="evidence" value="ECO:0007669"/>
    <property type="project" value="InterPro"/>
</dbReference>
<evidence type="ECO:0000313" key="7">
    <source>
        <dbReference type="Proteomes" id="UP000471640"/>
    </source>
</evidence>
<dbReference type="Gene3D" id="1.10.760.10">
    <property type="entry name" value="Cytochrome c-like domain"/>
    <property type="match status" value="1"/>
</dbReference>
<sequence length="498" mass="55019">MSGMVAGDVRLTGTQVICGACHRRSGLGAAEGQEVAPAIIGEMLYQPLRTPTSRNPLAPMQRPAYTDATLKRAIREGIDAAGQPLDPLMPRYPLTDAELDILLTYLKSLSLDPSPGVTDHEIHFATILADGIDQETRKAFLDVFEQFIALKNTETRHEGARAANPPWHKEWIFGPYRKWVLHVWDLKGPPESWQSQLRDQYQQQPVFAVLSGMAPGPWQPIHDFCEETQLPCLFPVTDLPVVGDGDAYSVYFSRGMALQADGIVRHLRDADLGGRGIVQVYRPEDPRASVAAEQLRRQLASDGEEVEDILISAPAAPSAAFWDSLAKGKDPGALVIWLGQGDLAQLWESKASGGETRLYLSTSLTEIDPELFPLQVRERLFFVLTQELPSKQARLLARSTGWLRSKGVYSPKASAVQGDAYFTLKMVGGALIQMRGFFLRDYLLERIEHMVDSANYTSVYPHVSLAPGQRFLSRSAYIAQLPADGGKALVAVTDWRTP</sequence>
<dbReference type="InterPro" id="IPR028082">
    <property type="entry name" value="Peripla_BP_I"/>
</dbReference>
<evidence type="ECO:0000259" key="5">
    <source>
        <dbReference type="PROSITE" id="PS51007"/>
    </source>
</evidence>
<dbReference type="PROSITE" id="PS51007">
    <property type="entry name" value="CYTC"/>
    <property type="match status" value="1"/>
</dbReference>
<evidence type="ECO:0000256" key="1">
    <source>
        <dbReference type="ARBA" id="ARBA00022617"/>
    </source>
</evidence>
<organism evidence="6 7">
    <name type="scientific">Thiorhodococcus mannitoliphagus</name>
    <dbReference type="NCBI Taxonomy" id="329406"/>
    <lineage>
        <taxon>Bacteria</taxon>
        <taxon>Pseudomonadati</taxon>
        <taxon>Pseudomonadota</taxon>
        <taxon>Gammaproteobacteria</taxon>
        <taxon>Chromatiales</taxon>
        <taxon>Chromatiaceae</taxon>
        <taxon>Thiorhodococcus</taxon>
    </lineage>
</organism>
<dbReference type="SUPFAM" id="SSF46626">
    <property type="entry name" value="Cytochrome c"/>
    <property type="match status" value="1"/>
</dbReference>
<feature type="domain" description="Cytochrome c" evidence="5">
    <location>
        <begin position="2"/>
        <end position="110"/>
    </location>
</feature>
<keyword evidence="3 4" id="KW-0408">Iron</keyword>
<dbReference type="AlphaFoldDB" id="A0A6P1DL42"/>
<gene>
    <name evidence="6" type="ORF">G3480_01215</name>
</gene>
<dbReference type="SUPFAM" id="SSF53822">
    <property type="entry name" value="Periplasmic binding protein-like I"/>
    <property type="match status" value="1"/>
</dbReference>
<comment type="caution">
    <text evidence="6">The sequence shown here is derived from an EMBL/GenBank/DDBJ whole genome shotgun (WGS) entry which is preliminary data.</text>
</comment>
<evidence type="ECO:0000256" key="2">
    <source>
        <dbReference type="ARBA" id="ARBA00022723"/>
    </source>
</evidence>
<name>A0A6P1DL42_9GAMM</name>
<dbReference type="EMBL" id="JAAIJR010000003">
    <property type="protein sequence ID" value="NEX18947.1"/>
    <property type="molecule type" value="Genomic_DNA"/>
</dbReference>
<keyword evidence="7" id="KW-1185">Reference proteome</keyword>
<dbReference type="InterPro" id="IPR009056">
    <property type="entry name" value="Cyt_c-like_dom"/>
</dbReference>
<dbReference type="Pfam" id="PF00034">
    <property type="entry name" value="Cytochrom_C"/>
    <property type="match status" value="1"/>
</dbReference>
<proteinExistence type="predicted"/>
<keyword evidence="1 4" id="KW-0349">Heme</keyword>
<reference evidence="6 7" key="2">
    <citation type="submission" date="2020-02" db="EMBL/GenBank/DDBJ databases">
        <title>Genome sequences of Thiorhodococcus mannitoliphagus and Thiorhodococcus minor, purple sulfur photosynthetic bacteria in the gammaproteobacterial family, Chromatiaceae.</title>
        <authorList>
            <person name="Aviles F.A."/>
            <person name="Meyer T.E."/>
            <person name="Kyndt J.A."/>
        </authorList>
    </citation>
    <scope>NUCLEOTIDE SEQUENCE [LARGE SCALE GENOMIC DNA]</scope>
    <source>
        <strain evidence="6 7">DSM 18266</strain>
    </source>
</reference>
<dbReference type="InterPro" id="IPR036909">
    <property type="entry name" value="Cyt_c-like_dom_sf"/>
</dbReference>
<keyword evidence="2 4" id="KW-0479">Metal-binding</keyword>
<accession>A0A6P1DL42</accession>